<feature type="compositionally biased region" description="Polar residues" evidence="6">
    <location>
        <begin position="442"/>
        <end position="461"/>
    </location>
</feature>
<dbReference type="Proteomes" id="UP001162087">
    <property type="component" value="Chromosome 11"/>
</dbReference>
<dbReference type="PANTHER" id="PTHR24212:SF8">
    <property type="entry name" value="LIM ZINC FINGER DOMAIN CONTAINING PROTEIN"/>
    <property type="match status" value="1"/>
</dbReference>
<dbReference type="InterPro" id="IPR001781">
    <property type="entry name" value="Znf_LIM"/>
</dbReference>
<feature type="compositionally biased region" description="Basic and acidic residues" evidence="6">
    <location>
        <begin position="287"/>
        <end position="298"/>
    </location>
</feature>
<dbReference type="Gene3D" id="2.10.110.10">
    <property type="entry name" value="Cysteine Rich Protein"/>
    <property type="match status" value="2"/>
</dbReference>
<evidence type="ECO:0000313" key="8">
    <source>
        <dbReference type="EMBL" id="CAI4045383.1"/>
    </source>
</evidence>
<dbReference type="GO" id="GO:0046872">
    <property type="term" value="F:metal ion binding"/>
    <property type="evidence" value="ECO:0007669"/>
    <property type="project" value="UniProtKB-KW"/>
</dbReference>
<name>A0AA35J3U1_SACK1</name>
<dbReference type="PROSITE" id="PS00478">
    <property type="entry name" value="LIM_DOMAIN_1"/>
    <property type="match status" value="2"/>
</dbReference>
<dbReference type="Pfam" id="PF00412">
    <property type="entry name" value="LIM"/>
    <property type="match status" value="2"/>
</dbReference>
<feature type="compositionally biased region" description="Basic and acidic residues" evidence="6">
    <location>
        <begin position="214"/>
        <end position="233"/>
    </location>
</feature>
<feature type="domain" description="LIM zinc-binding" evidence="7">
    <location>
        <begin position="572"/>
        <end position="637"/>
    </location>
</feature>
<dbReference type="CDD" id="cd08368">
    <property type="entry name" value="LIM"/>
    <property type="match status" value="1"/>
</dbReference>
<dbReference type="PANTHER" id="PTHR24212">
    <property type="entry name" value="ZYXIN/TRIP6"/>
    <property type="match status" value="1"/>
</dbReference>
<keyword evidence="9" id="KW-1185">Reference proteome</keyword>
<evidence type="ECO:0000256" key="4">
    <source>
        <dbReference type="ARBA" id="ARBA00023038"/>
    </source>
</evidence>
<evidence type="ECO:0000256" key="1">
    <source>
        <dbReference type="ARBA" id="ARBA00022723"/>
    </source>
</evidence>
<proteinExistence type="predicted"/>
<gene>
    <name evidence="8" type="primary">SKDI11G2980</name>
    <name evidence="8" type="ORF">SKDI_11G2980</name>
</gene>
<evidence type="ECO:0000256" key="3">
    <source>
        <dbReference type="ARBA" id="ARBA00022833"/>
    </source>
</evidence>
<feature type="region of interest" description="Disordered" evidence="6">
    <location>
        <begin position="531"/>
        <end position="563"/>
    </location>
</feature>
<feature type="compositionally biased region" description="Acidic residues" evidence="6">
    <location>
        <begin position="464"/>
        <end position="473"/>
    </location>
</feature>
<protein>
    <recommendedName>
        <fullName evidence="7">LIM zinc-binding domain-containing protein</fullName>
    </recommendedName>
</protein>
<keyword evidence="1 5" id="KW-0479">Metal-binding</keyword>
<evidence type="ECO:0000256" key="5">
    <source>
        <dbReference type="PROSITE-ProRule" id="PRU00125"/>
    </source>
</evidence>
<accession>A0AA35J3U1</accession>
<feature type="compositionally biased region" description="Polar residues" evidence="6">
    <location>
        <begin position="536"/>
        <end position="547"/>
    </location>
</feature>
<feature type="region of interest" description="Disordered" evidence="6">
    <location>
        <begin position="203"/>
        <end position="377"/>
    </location>
</feature>
<keyword evidence="2" id="KW-0677">Repeat</keyword>
<feature type="compositionally biased region" description="Polar residues" evidence="6">
    <location>
        <begin position="350"/>
        <end position="359"/>
    </location>
</feature>
<dbReference type="GO" id="GO:0030695">
    <property type="term" value="F:GTPase regulator activity"/>
    <property type="evidence" value="ECO:0007669"/>
    <property type="project" value="UniProtKB-ARBA"/>
</dbReference>
<evidence type="ECO:0000256" key="2">
    <source>
        <dbReference type="ARBA" id="ARBA00022737"/>
    </source>
</evidence>
<feature type="region of interest" description="Disordered" evidence="6">
    <location>
        <begin position="442"/>
        <end position="484"/>
    </location>
</feature>
<dbReference type="EMBL" id="OX365906">
    <property type="protein sequence ID" value="CAI4045383.1"/>
    <property type="molecule type" value="Genomic_DNA"/>
</dbReference>
<dbReference type="CDD" id="cd09397">
    <property type="entry name" value="LIM1_UF1"/>
    <property type="match status" value="1"/>
</dbReference>
<reference evidence="8" key="1">
    <citation type="submission" date="2022-10" db="EMBL/GenBank/DDBJ databases">
        <authorList>
            <person name="Byrne P K."/>
        </authorList>
    </citation>
    <scope>NUCLEOTIDE SEQUENCE</scope>
    <source>
        <strain evidence="8">IFO1802</strain>
    </source>
</reference>
<dbReference type="FunFam" id="2.10.110.10:FF:000128">
    <property type="entry name" value="Pxl1p"/>
    <property type="match status" value="1"/>
</dbReference>
<keyword evidence="3 5" id="KW-0862">Zinc</keyword>
<dbReference type="SMART" id="SM00132">
    <property type="entry name" value="LIM"/>
    <property type="match status" value="2"/>
</dbReference>
<feature type="compositionally biased region" description="Polar residues" evidence="6">
    <location>
        <begin position="59"/>
        <end position="81"/>
    </location>
</feature>
<dbReference type="PROSITE" id="PS50023">
    <property type="entry name" value="LIM_DOMAIN_2"/>
    <property type="match status" value="1"/>
</dbReference>
<dbReference type="AlphaFoldDB" id="A0AA35J3U1"/>
<feature type="compositionally biased region" description="Basic and acidic residues" evidence="6">
    <location>
        <begin position="135"/>
        <end position="148"/>
    </location>
</feature>
<keyword evidence="4 5" id="KW-0440">LIM domain</keyword>
<dbReference type="FunFam" id="2.10.110.10:FF:000132">
    <property type="entry name" value="Pxl1p"/>
    <property type="match status" value="1"/>
</dbReference>
<evidence type="ECO:0000256" key="6">
    <source>
        <dbReference type="SAM" id="MobiDB-lite"/>
    </source>
</evidence>
<evidence type="ECO:0000259" key="7">
    <source>
        <dbReference type="PROSITE" id="PS50023"/>
    </source>
</evidence>
<feature type="compositionally biased region" description="Polar residues" evidence="6">
    <location>
        <begin position="35"/>
        <end position="52"/>
    </location>
</feature>
<feature type="compositionally biased region" description="Acidic residues" evidence="6">
    <location>
        <begin position="234"/>
        <end position="244"/>
    </location>
</feature>
<organism evidence="8 9">
    <name type="scientific">Saccharomyces kudriavzevii (strain ATCC MYA-4449 / AS 2.2408 / CBS 8840 / NBRC 1802 / NCYC 2889)</name>
    <name type="common">Yeast</name>
    <dbReference type="NCBI Taxonomy" id="226230"/>
    <lineage>
        <taxon>Eukaryota</taxon>
        <taxon>Fungi</taxon>
        <taxon>Dikarya</taxon>
        <taxon>Ascomycota</taxon>
        <taxon>Saccharomycotina</taxon>
        <taxon>Saccharomycetes</taxon>
        <taxon>Saccharomycetales</taxon>
        <taxon>Saccharomycetaceae</taxon>
        <taxon>Saccharomyces</taxon>
    </lineage>
</organism>
<evidence type="ECO:0000313" key="9">
    <source>
        <dbReference type="Proteomes" id="UP001162087"/>
    </source>
</evidence>
<dbReference type="GeneID" id="80925494"/>
<feature type="compositionally biased region" description="Polar residues" evidence="6">
    <location>
        <begin position="308"/>
        <end position="330"/>
    </location>
</feature>
<feature type="compositionally biased region" description="Acidic residues" evidence="6">
    <location>
        <begin position="253"/>
        <end position="262"/>
    </location>
</feature>
<sequence length="724" mass="80876">MYNSIYGSPFPKINPKVRYKTALERAGFETKPRNPFNSQRNASTGSLQTSVRSPPMRQRNVSATPSVPNITYTLSSQNSHPSAKGGSGIYPPPVLDNRGRQSVTPSKNSNITSSSRPSNMSHPISRTSECASQEDPFRFERGLSHHQEQYVPPQHTNETSVNMDSEVIDNSPFNFEKENPANARREQDLSPIEKSFMMLTQNDTASLVNPIGQFDDRSPHDRDQELEREHKEEEKEEEKEEAEENSSVKYEEMVPEEDENDVESLNFEPHPELHISFDKPQPLQEDYSEKRQEDEGNKASKVPKINVTRESVTPHLSINTSYNSESTGSKLSLDHNTAGLEASKEPKSPGVSSSSTNVEDLSLEGSNEKRLSTAPSENVETPYMATNLQVEQLIAQLDDVSLLRNAKLDLTGDLLDVADRKASRFKKSSAYLSGYPNINIPSAPSLTTISQSADKNSSRQSLLADDDGVDDDAPSTSTTNGGTPIFYKFKLPNIQSSNGEGNSSQEIFKPTIPTIEVLQLQHKHSITDLKEETGEELNNSRASSNIGSKGHSPDGSYHESNSGEFKYPPGEGPCRACGLEVTGKRMFSKKENELSGQWHRECFKCIECGIKFNKHVPCYILLDTPYCQKHYHQENHSICKVCSNFIEGECLENDKVERFHVDCLNCFLCKTAITNDYYIFNGEIPLCGNHDMDALLKEGINDSALGNDKNNTLSRRRTRLINFN</sequence>
<dbReference type="RefSeq" id="XP_056083545.1">
    <property type="nucleotide sequence ID" value="XM_056229536.1"/>
</dbReference>
<feature type="region of interest" description="Disordered" evidence="6">
    <location>
        <begin position="24"/>
        <end position="158"/>
    </location>
</feature>
<feature type="compositionally biased region" description="Polar residues" evidence="6">
    <location>
        <begin position="100"/>
        <end position="131"/>
    </location>
</feature>